<keyword evidence="4" id="KW-1185">Reference proteome</keyword>
<dbReference type="Proteomes" id="UP000525298">
    <property type="component" value="Unassembled WGS sequence"/>
</dbReference>
<evidence type="ECO:0000313" key="4">
    <source>
        <dbReference type="Proteomes" id="UP000525298"/>
    </source>
</evidence>
<dbReference type="PANTHER" id="PTHR46268">
    <property type="entry name" value="STRESS RESPONSE PROTEIN NHAX"/>
    <property type="match status" value="1"/>
</dbReference>
<name>A0A7W0HKA7_9BACT</name>
<organism evidence="3 4">
    <name type="scientific">Desulfosalsimonas propionicica</name>
    <dbReference type="NCBI Taxonomy" id="332175"/>
    <lineage>
        <taxon>Bacteria</taxon>
        <taxon>Pseudomonadati</taxon>
        <taxon>Thermodesulfobacteriota</taxon>
        <taxon>Desulfobacteria</taxon>
        <taxon>Desulfobacterales</taxon>
        <taxon>Desulfosalsimonadaceae</taxon>
        <taxon>Desulfosalsimonas</taxon>
    </lineage>
</organism>
<feature type="domain" description="UspA" evidence="2">
    <location>
        <begin position="160"/>
        <end position="305"/>
    </location>
</feature>
<dbReference type="SUPFAM" id="SSF52402">
    <property type="entry name" value="Adenine nucleotide alpha hydrolases-like"/>
    <property type="match status" value="2"/>
</dbReference>
<accession>A0A7W0HKA7</accession>
<dbReference type="RefSeq" id="WP_181550705.1">
    <property type="nucleotide sequence ID" value="NZ_JACDUS010000003.1"/>
</dbReference>
<dbReference type="Pfam" id="PF00582">
    <property type="entry name" value="Usp"/>
    <property type="match status" value="2"/>
</dbReference>
<gene>
    <name evidence="3" type="ORF">HNR65_001371</name>
</gene>
<dbReference type="InterPro" id="IPR014729">
    <property type="entry name" value="Rossmann-like_a/b/a_fold"/>
</dbReference>
<comment type="similarity">
    <text evidence="1">Belongs to the universal stress protein A family.</text>
</comment>
<dbReference type="CDD" id="cd00293">
    <property type="entry name" value="USP-like"/>
    <property type="match status" value="2"/>
</dbReference>
<evidence type="ECO:0000259" key="2">
    <source>
        <dbReference type="Pfam" id="PF00582"/>
    </source>
</evidence>
<dbReference type="InterPro" id="IPR006016">
    <property type="entry name" value="UspA"/>
</dbReference>
<reference evidence="3 4" key="1">
    <citation type="submission" date="2020-07" db="EMBL/GenBank/DDBJ databases">
        <title>Genomic Encyclopedia of Type Strains, Phase IV (KMG-IV): sequencing the most valuable type-strain genomes for metagenomic binning, comparative biology and taxonomic classification.</title>
        <authorList>
            <person name="Goeker M."/>
        </authorList>
    </citation>
    <scope>NUCLEOTIDE SEQUENCE [LARGE SCALE GENOMIC DNA]</scope>
    <source>
        <strain evidence="3 4">DSM 17721</strain>
    </source>
</reference>
<dbReference type="AlphaFoldDB" id="A0A7W0HKA7"/>
<dbReference type="EMBL" id="JACDUS010000003">
    <property type="protein sequence ID" value="MBA2881045.1"/>
    <property type="molecule type" value="Genomic_DNA"/>
</dbReference>
<sequence length="313" mass="35090">MKKFLMPADDSIYTVQAMQYMAAMAPVFQDAAYMLFHVQPKISEYIREESQKDPAAMEELKKFNNRNEALGKELLEDLKKRMMRMGVAEDKITVSTRKCREGRAKDIIDEARIASADAIVMGRRGVSRFADTFIGSTTKNVIEHNPDIPVWMISGEAPSKNILLAVDGSVDSAKALDYLLDMLRENPDAGLTLFHVQASLRDTCGLDFEQQADSGEEKAFARVIEKAGRQCIDNFMGLARGKLKEKKINENRMNLKVVPARFDVAGAILEEFKNQGHGTLVIGKRGMNKRFFMGSVSNYLIRHMENGALCIVP</sequence>
<comment type="caution">
    <text evidence="3">The sequence shown here is derived from an EMBL/GenBank/DDBJ whole genome shotgun (WGS) entry which is preliminary data.</text>
</comment>
<evidence type="ECO:0000256" key="1">
    <source>
        <dbReference type="ARBA" id="ARBA00008791"/>
    </source>
</evidence>
<dbReference type="Gene3D" id="3.40.50.620">
    <property type="entry name" value="HUPs"/>
    <property type="match status" value="2"/>
</dbReference>
<proteinExistence type="inferred from homology"/>
<dbReference type="PANTHER" id="PTHR46268:SF27">
    <property type="entry name" value="UNIVERSAL STRESS PROTEIN RV2623"/>
    <property type="match status" value="1"/>
</dbReference>
<protein>
    <submittedName>
        <fullName evidence="3">Nucleotide-binding universal stress UspA family protein</fullName>
    </submittedName>
</protein>
<evidence type="ECO:0000313" key="3">
    <source>
        <dbReference type="EMBL" id="MBA2881045.1"/>
    </source>
</evidence>
<feature type="domain" description="UspA" evidence="2">
    <location>
        <begin position="1"/>
        <end position="153"/>
    </location>
</feature>